<dbReference type="SUPFAM" id="SSF48371">
    <property type="entry name" value="ARM repeat"/>
    <property type="match status" value="1"/>
</dbReference>
<gene>
    <name evidence="1" type="ORF">CO049_00695</name>
</gene>
<evidence type="ECO:0008006" key="3">
    <source>
        <dbReference type="Google" id="ProtNLM"/>
    </source>
</evidence>
<name>A0A2M8F241_9BACT</name>
<organism evidence="1 2">
    <name type="scientific">Candidatus Roizmanbacteria bacterium CG_4_9_14_0_2_um_filter_36_12</name>
    <dbReference type="NCBI Taxonomy" id="1974837"/>
    <lineage>
        <taxon>Bacteria</taxon>
        <taxon>Candidatus Roizmaniibacteriota</taxon>
    </lineage>
</organism>
<dbReference type="Proteomes" id="UP000229777">
    <property type="component" value="Unassembled WGS sequence"/>
</dbReference>
<evidence type="ECO:0000313" key="2">
    <source>
        <dbReference type="Proteomes" id="UP000229777"/>
    </source>
</evidence>
<accession>A0A2M8F241</accession>
<proteinExistence type="predicted"/>
<comment type="caution">
    <text evidence="1">The sequence shown here is derived from an EMBL/GenBank/DDBJ whole genome shotgun (WGS) entry which is preliminary data.</text>
</comment>
<dbReference type="InterPro" id="IPR004155">
    <property type="entry name" value="PBS_lyase_HEAT"/>
</dbReference>
<reference evidence="2" key="1">
    <citation type="submission" date="2017-09" db="EMBL/GenBank/DDBJ databases">
        <title>Depth-based differentiation of microbial function through sediment-hosted aquifers and enrichment of novel symbionts in the deep terrestrial subsurface.</title>
        <authorList>
            <person name="Probst A.J."/>
            <person name="Ladd B."/>
            <person name="Jarett J.K."/>
            <person name="Geller-Mcgrath D.E."/>
            <person name="Sieber C.M.K."/>
            <person name="Emerson J.B."/>
            <person name="Anantharaman K."/>
            <person name="Thomas B.C."/>
            <person name="Malmstrom R."/>
            <person name="Stieglmeier M."/>
            <person name="Klingl A."/>
            <person name="Woyke T."/>
            <person name="Ryan C.M."/>
            <person name="Banfield J.F."/>
        </authorList>
    </citation>
    <scope>NUCLEOTIDE SEQUENCE [LARGE SCALE GENOMIC DNA]</scope>
</reference>
<dbReference type="Pfam" id="PF03130">
    <property type="entry name" value="HEAT_PBS"/>
    <property type="match status" value="1"/>
</dbReference>
<dbReference type="AlphaFoldDB" id="A0A2M8F241"/>
<dbReference type="EMBL" id="PFSA01000013">
    <property type="protein sequence ID" value="PJC33362.1"/>
    <property type="molecule type" value="Genomic_DNA"/>
</dbReference>
<protein>
    <recommendedName>
        <fullName evidence="3">HEAT repeat domain-containing protein</fullName>
    </recommendedName>
</protein>
<evidence type="ECO:0000313" key="1">
    <source>
        <dbReference type="EMBL" id="PJC33362.1"/>
    </source>
</evidence>
<sequence length="249" mass="29907">MNIEKIIGDLFSKKLNIYDAIVKIKKSPNKYKTQLRKLLVIHKHPYIRLFCAWSLGEIEDTESFDLLTKQYYIEKDDNVRTNIVRALFLIKPYKFSQKNLKTFFLERYYPIPIMDLKFFIFNKNFHNKINFLSIYTKLNDSFEKIELLRHIKLFKFKRKKLLTLFKKELEEEKNILIKSELILAIANLNDPNSLSTLISYYDMYKKDFTNSIFLAYAFVSGVNFLCQTKAYNILYSLYINYNEILLRGR</sequence>
<dbReference type="InterPro" id="IPR016024">
    <property type="entry name" value="ARM-type_fold"/>
</dbReference>